<sequence>MFFTVAESPGTVQTTDQSLKLCLCWSSYSGDATHQPWLQRQASAFTDHGLDCFPEVRTLGFDVCMIEWEEDDEYLEETREKNKIRALGRCEASEEIRKDCSPCLVIVELLTDNAFAETTFNSSTPGHGPPSMPCFSKHHNRSHIKT</sequence>
<dbReference type="Proteomes" id="UP000281406">
    <property type="component" value="Unassembled WGS sequence"/>
</dbReference>
<comment type="caution">
    <text evidence="2">The sequence shown here is derived from an EMBL/GenBank/DDBJ whole genome shotgun (WGS) entry which is preliminary data.</text>
</comment>
<feature type="compositionally biased region" description="Basic residues" evidence="1">
    <location>
        <begin position="136"/>
        <end position="146"/>
    </location>
</feature>
<keyword evidence="3" id="KW-1185">Reference proteome</keyword>
<name>A0A3N0YD21_ANAGA</name>
<feature type="region of interest" description="Disordered" evidence="1">
    <location>
        <begin position="121"/>
        <end position="146"/>
    </location>
</feature>
<accession>A0A3N0YD21</accession>
<protein>
    <submittedName>
        <fullName evidence="2">Uncharacterized protein</fullName>
    </submittedName>
</protein>
<proteinExistence type="predicted"/>
<gene>
    <name evidence="2" type="ORF">DPX16_10278</name>
</gene>
<evidence type="ECO:0000313" key="3">
    <source>
        <dbReference type="Proteomes" id="UP000281406"/>
    </source>
</evidence>
<evidence type="ECO:0000256" key="1">
    <source>
        <dbReference type="SAM" id="MobiDB-lite"/>
    </source>
</evidence>
<reference evidence="2 3" key="1">
    <citation type="submission" date="2018-10" db="EMBL/GenBank/DDBJ databases">
        <title>Genome assembly for a Yunnan-Guizhou Plateau 3E fish, Anabarilius grahami (Regan), and its evolutionary and genetic applications.</title>
        <authorList>
            <person name="Jiang W."/>
        </authorList>
    </citation>
    <scope>NUCLEOTIDE SEQUENCE [LARGE SCALE GENOMIC DNA]</scope>
    <source>
        <strain evidence="2">AG-KIZ</strain>
        <tissue evidence="2">Muscle</tissue>
    </source>
</reference>
<organism evidence="2 3">
    <name type="scientific">Anabarilius grahami</name>
    <name type="common">Kanglang fish</name>
    <name type="synonym">Barilius grahami</name>
    <dbReference type="NCBI Taxonomy" id="495550"/>
    <lineage>
        <taxon>Eukaryota</taxon>
        <taxon>Metazoa</taxon>
        <taxon>Chordata</taxon>
        <taxon>Craniata</taxon>
        <taxon>Vertebrata</taxon>
        <taxon>Euteleostomi</taxon>
        <taxon>Actinopterygii</taxon>
        <taxon>Neopterygii</taxon>
        <taxon>Teleostei</taxon>
        <taxon>Ostariophysi</taxon>
        <taxon>Cypriniformes</taxon>
        <taxon>Xenocyprididae</taxon>
        <taxon>Xenocypridinae</taxon>
        <taxon>Xenocypridinae incertae sedis</taxon>
        <taxon>Anabarilius</taxon>
    </lineage>
</organism>
<dbReference type="AlphaFoldDB" id="A0A3N0YD21"/>
<evidence type="ECO:0000313" key="2">
    <source>
        <dbReference type="EMBL" id="ROL43994.1"/>
    </source>
</evidence>
<dbReference type="EMBL" id="RJVU01047119">
    <property type="protein sequence ID" value="ROL43994.1"/>
    <property type="molecule type" value="Genomic_DNA"/>
</dbReference>